<evidence type="ECO:0000259" key="11">
    <source>
        <dbReference type="Pfam" id="PF02463"/>
    </source>
</evidence>
<dbReference type="NCBIfam" id="TIGR00634">
    <property type="entry name" value="recN"/>
    <property type="match status" value="1"/>
</dbReference>
<evidence type="ECO:0000256" key="1">
    <source>
        <dbReference type="ARBA" id="ARBA00003618"/>
    </source>
</evidence>
<dbReference type="Proteomes" id="UP000032740">
    <property type="component" value="Chromosome"/>
</dbReference>
<evidence type="ECO:0000256" key="9">
    <source>
        <dbReference type="PIRNR" id="PIRNR003128"/>
    </source>
</evidence>
<dbReference type="Pfam" id="PF02463">
    <property type="entry name" value="SMC_N"/>
    <property type="match status" value="1"/>
</dbReference>
<keyword evidence="7 9" id="KW-0234">DNA repair</keyword>
<dbReference type="Gene3D" id="3.40.50.300">
    <property type="entry name" value="P-loop containing nucleotide triphosphate hydrolases"/>
    <property type="match status" value="2"/>
</dbReference>
<comment type="function">
    <text evidence="1 9">May be involved in recombinational repair of damaged DNA.</text>
</comment>
<gene>
    <name evidence="12" type="primary">recN</name>
    <name evidence="12" type="ORF">BN85410710</name>
</gene>
<evidence type="ECO:0000256" key="8">
    <source>
        <dbReference type="ARBA" id="ARBA00033408"/>
    </source>
</evidence>
<accession>U4KLF4</accession>
<name>U4KLF4_ALTPJ</name>
<evidence type="ECO:0000256" key="10">
    <source>
        <dbReference type="SAM" id="Coils"/>
    </source>
</evidence>
<keyword evidence="13" id="KW-1185">Reference proteome</keyword>
<dbReference type="GO" id="GO:0043590">
    <property type="term" value="C:bacterial nucleoid"/>
    <property type="evidence" value="ECO:0007669"/>
    <property type="project" value="TreeGrafter"/>
</dbReference>
<evidence type="ECO:0000256" key="2">
    <source>
        <dbReference type="ARBA" id="ARBA00009441"/>
    </source>
</evidence>
<dbReference type="HOGENOM" id="CLU_018297_3_1_14"/>
<feature type="domain" description="RecF/RecN/SMC N-terminal" evidence="11">
    <location>
        <begin position="1"/>
        <end position="502"/>
    </location>
</feature>
<dbReference type="PANTHER" id="PTHR11059:SF0">
    <property type="entry name" value="DNA REPAIR PROTEIN RECN"/>
    <property type="match status" value="1"/>
</dbReference>
<comment type="similarity">
    <text evidence="2 9">Belongs to the RecN family.</text>
</comment>
<dbReference type="InterPro" id="IPR027417">
    <property type="entry name" value="P-loop_NTPase"/>
</dbReference>
<dbReference type="PANTHER" id="PTHR11059">
    <property type="entry name" value="DNA REPAIR PROTEIN RECN"/>
    <property type="match status" value="1"/>
</dbReference>
<evidence type="ECO:0000256" key="6">
    <source>
        <dbReference type="ARBA" id="ARBA00022840"/>
    </source>
</evidence>
<dbReference type="GO" id="GO:0009432">
    <property type="term" value="P:SOS response"/>
    <property type="evidence" value="ECO:0007669"/>
    <property type="project" value="TreeGrafter"/>
</dbReference>
<dbReference type="GO" id="GO:0006281">
    <property type="term" value="P:DNA repair"/>
    <property type="evidence" value="ECO:0007669"/>
    <property type="project" value="UniProtKB-KW"/>
</dbReference>
<dbReference type="AlphaFoldDB" id="U4KLF4"/>
<proteinExistence type="inferred from homology"/>
<evidence type="ECO:0000313" key="12">
    <source>
        <dbReference type="EMBL" id="CCV64648.1"/>
    </source>
</evidence>
<dbReference type="STRING" id="1318466.BN85410710"/>
<dbReference type="GO" id="GO:0006310">
    <property type="term" value="P:DNA recombination"/>
    <property type="evidence" value="ECO:0007669"/>
    <property type="project" value="InterPro"/>
</dbReference>
<dbReference type="KEGG" id="apal:BN85410710"/>
<protein>
    <recommendedName>
        <fullName evidence="3 9">DNA repair protein RecN</fullName>
    </recommendedName>
    <alternativeName>
        <fullName evidence="8 9">Recombination protein N</fullName>
    </alternativeName>
</protein>
<reference evidence="12 13" key="1">
    <citation type="journal article" date="2013" name="J. Mol. Microbiol. Biotechnol.">
        <title>Analysis of the Complete Genomes of Acholeplasma brassicae , A. palmae and A. laidlawii and Their Comparison to the Obligate Parasites from ' Candidatus Phytoplasma'.</title>
        <authorList>
            <person name="Kube M."/>
            <person name="Siewert C."/>
            <person name="Migdoll A.M."/>
            <person name="Duduk B."/>
            <person name="Holz S."/>
            <person name="Rabus R."/>
            <person name="Seemuller E."/>
            <person name="Mitrovic J."/>
            <person name="Muller I."/>
            <person name="Buttner C."/>
            <person name="Reinhardt R."/>
        </authorList>
    </citation>
    <scope>NUCLEOTIDE SEQUENCE [LARGE SCALE GENOMIC DNA]</scope>
    <source>
        <strain evidence="12 13">J233</strain>
    </source>
</reference>
<evidence type="ECO:0000256" key="5">
    <source>
        <dbReference type="ARBA" id="ARBA00022763"/>
    </source>
</evidence>
<dbReference type="OrthoDB" id="9806954at2"/>
<dbReference type="EMBL" id="FO681347">
    <property type="protein sequence ID" value="CCV64648.1"/>
    <property type="molecule type" value="Genomic_DNA"/>
</dbReference>
<dbReference type="GO" id="GO:0005524">
    <property type="term" value="F:ATP binding"/>
    <property type="evidence" value="ECO:0007669"/>
    <property type="project" value="UniProtKB-KW"/>
</dbReference>
<sequence>MLETLKVKDFALIDDIEVEFYNGLTALTGETGSGKSILLESLSLIFGKRADQDLIRYQKDKAMIKAKFRLTKYQQEKLSLPELIEIFREVDSKGKHQIKLNNEPITLAKLKEISKVIGLIHAQTDTFNIMDKGLYLDFLDQMDYATIDPLVNDYIFLKESYTNALKEYKGIKLKKEESVERIDFLTYQVKELEQLSLKVNEKEEVDEALSKLSNFDKIKQALQTSYEKLENDRFSLDAIYDSYQALHKVASFDKKYEDLSESLLSQYYVLDEVKNEIYKQLDSLDFDENEFNELQERSYELAKIETKYQKSINELIVYLEEIKDELSLITDYDNYVKKALEKVETNYNKALNKAIELSKKRKLLATILEKNILLELKDLDLEKSVFKIEFEPLEEKPELLENGIDKIEFMISLNEGEPVKILSKVASGGEKARFMFALKSIYAKTHQLSLLVLDEIDIGISGKTASKVASKMKELSKDIQTLVITHLPQVAAKADYHYLIAKEKVIDRMVSKINKLDSEQRVHAIALMLSDDRVTKEAIALAKSLLEK</sequence>
<keyword evidence="5 9" id="KW-0227">DNA damage</keyword>
<evidence type="ECO:0000256" key="3">
    <source>
        <dbReference type="ARBA" id="ARBA00021315"/>
    </source>
</evidence>
<dbReference type="InterPro" id="IPR004604">
    <property type="entry name" value="DNA_recomb/repair_RecN"/>
</dbReference>
<dbReference type="RefSeq" id="WP_030003536.1">
    <property type="nucleotide sequence ID" value="NC_022538.1"/>
</dbReference>
<keyword evidence="6" id="KW-0067">ATP-binding</keyword>
<evidence type="ECO:0000313" key="13">
    <source>
        <dbReference type="Proteomes" id="UP000032740"/>
    </source>
</evidence>
<dbReference type="CDD" id="cd03241">
    <property type="entry name" value="ABC_RecN"/>
    <property type="match status" value="1"/>
</dbReference>
<evidence type="ECO:0000256" key="7">
    <source>
        <dbReference type="ARBA" id="ARBA00023204"/>
    </source>
</evidence>
<organism evidence="12 13">
    <name type="scientific">Alteracholeplasma palmae (strain ATCC 49389 / J233)</name>
    <name type="common">Acholeplasma palmae</name>
    <dbReference type="NCBI Taxonomy" id="1318466"/>
    <lineage>
        <taxon>Bacteria</taxon>
        <taxon>Bacillati</taxon>
        <taxon>Mycoplasmatota</taxon>
        <taxon>Mollicutes</taxon>
        <taxon>Acholeplasmatales</taxon>
        <taxon>Acholeplasmataceae</taxon>
        <taxon>Acholeplasma</taxon>
    </lineage>
</organism>
<dbReference type="PIRSF" id="PIRSF003128">
    <property type="entry name" value="RecN"/>
    <property type="match status" value="1"/>
</dbReference>
<dbReference type="InterPro" id="IPR003395">
    <property type="entry name" value="RecF/RecN/SMC_N"/>
</dbReference>
<evidence type="ECO:0000256" key="4">
    <source>
        <dbReference type="ARBA" id="ARBA00022741"/>
    </source>
</evidence>
<feature type="coiled-coil region" evidence="10">
    <location>
        <begin position="175"/>
        <end position="232"/>
    </location>
</feature>
<dbReference type="SUPFAM" id="SSF52540">
    <property type="entry name" value="P-loop containing nucleoside triphosphate hydrolases"/>
    <property type="match status" value="1"/>
</dbReference>
<keyword evidence="4" id="KW-0547">Nucleotide-binding</keyword>
<keyword evidence="10" id="KW-0175">Coiled coil</keyword>